<feature type="compositionally biased region" description="Basic residues" evidence="1">
    <location>
        <begin position="283"/>
        <end position="293"/>
    </location>
</feature>
<dbReference type="InterPro" id="IPR035985">
    <property type="entry name" value="Ubiquitin-activating_enz"/>
</dbReference>
<accession>A0A3N4MGS9</accession>
<organism evidence="3 4">
    <name type="scientific">Chitinophaga barathri</name>
    <dbReference type="NCBI Taxonomy" id="1647451"/>
    <lineage>
        <taxon>Bacteria</taxon>
        <taxon>Pseudomonadati</taxon>
        <taxon>Bacteroidota</taxon>
        <taxon>Chitinophagia</taxon>
        <taxon>Chitinophagales</taxon>
        <taxon>Chitinophagaceae</taxon>
        <taxon>Chitinophaga</taxon>
    </lineage>
</organism>
<evidence type="ECO:0000256" key="1">
    <source>
        <dbReference type="SAM" id="MobiDB-lite"/>
    </source>
</evidence>
<dbReference type="Proteomes" id="UP000279089">
    <property type="component" value="Unassembled WGS sequence"/>
</dbReference>
<reference evidence="4" key="1">
    <citation type="submission" date="2018-11" db="EMBL/GenBank/DDBJ databases">
        <title>Chitinophaga lutea sp.nov., isolate from arsenic contaminated soil.</title>
        <authorList>
            <person name="Zong Y."/>
        </authorList>
    </citation>
    <scope>NUCLEOTIDE SEQUENCE [LARGE SCALE GENOMIC DNA]</scope>
    <source>
        <strain evidence="4">YLT18</strain>
    </source>
</reference>
<evidence type="ECO:0000259" key="2">
    <source>
        <dbReference type="Pfam" id="PF00899"/>
    </source>
</evidence>
<evidence type="ECO:0000313" key="3">
    <source>
        <dbReference type="EMBL" id="RPD43071.1"/>
    </source>
</evidence>
<dbReference type="InterPro" id="IPR022500">
    <property type="entry name" value="PRTRC_ThiF"/>
</dbReference>
<name>A0A3N4MGS9_9BACT</name>
<dbReference type="AlphaFoldDB" id="A0A3N4MGS9"/>
<dbReference type="GO" id="GO:0008641">
    <property type="term" value="F:ubiquitin-like modifier activating enzyme activity"/>
    <property type="evidence" value="ECO:0007669"/>
    <property type="project" value="InterPro"/>
</dbReference>
<proteinExistence type="predicted"/>
<dbReference type="NCBIfam" id="TIGR03736">
    <property type="entry name" value="PRTRC_ThiF"/>
    <property type="match status" value="1"/>
</dbReference>
<comment type="caution">
    <text evidence="3">The sequence shown here is derived from an EMBL/GenBank/DDBJ whole genome shotgun (WGS) entry which is preliminary data.</text>
</comment>
<evidence type="ECO:0000313" key="4">
    <source>
        <dbReference type="Proteomes" id="UP000279089"/>
    </source>
</evidence>
<dbReference type="Pfam" id="PF00899">
    <property type="entry name" value="ThiF"/>
    <property type="match status" value="1"/>
</dbReference>
<dbReference type="InterPro" id="IPR000594">
    <property type="entry name" value="ThiF_NAD_FAD-bd"/>
</dbReference>
<protein>
    <submittedName>
        <fullName evidence="3">PRTRC system ThiF family protein</fullName>
    </submittedName>
</protein>
<dbReference type="SUPFAM" id="SSF69572">
    <property type="entry name" value="Activating enzymes of the ubiquitin-like proteins"/>
    <property type="match status" value="1"/>
</dbReference>
<dbReference type="EMBL" id="RMBX01000001">
    <property type="protein sequence ID" value="RPD43071.1"/>
    <property type="molecule type" value="Genomic_DNA"/>
</dbReference>
<dbReference type="RefSeq" id="WP_120514342.1">
    <property type="nucleotide sequence ID" value="NZ_QXZY01000001.1"/>
</dbReference>
<dbReference type="Gene3D" id="3.40.50.720">
    <property type="entry name" value="NAD(P)-binding Rossmann-like Domain"/>
    <property type="match status" value="1"/>
</dbReference>
<keyword evidence="4" id="KW-1185">Reference proteome</keyword>
<dbReference type="OrthoDB" id="5298642at2"/>
<gene>
    <name evidence="3" type="ORF">EG028_01910</name>
</gene>
<sequence length="293" mass="32591">MNTITHYPLIHCLAPVLQAPPHPITVNVIGAGGTGSHLVTLLADTTYVLNQLGHPGFHVRVFDADQITQPNIGKQRFSTAEIGMNKAEAVVTRINRYFGFGWEAEDRRFDEKLFEHDSGQCHELYAQVTISCVDEVGPRHGIARVLRASQKRHIHPTRKPLYWIDCGNTNHTGQALLCTVGKVKQPKMKQVRTVSAVPFVTKEFGHLMVDVPDTPSCSTWEALQKQDLFINRAVALSAVRMLRELVVNLQIAYRGSVINQKTGFEVPVPFGDPDAVAPEAPRPRRKTRSGQHA</sequence>
<feature type="region of interest" description="Disordered" evidence="1">
    <location>
        <begin position="269"/>
        <end position="293"/>
    </location>
</feature>
<feature type="domain" description="THIF-type NAD/FAD binding fold" evidence="2">
    <location>
        <begin position="26"/>
        <end position="155"/>
    </location>
</feature>